<evidence type="ECO:0000256" key="1">
    <source>
        <dbReference type="ARBA" id="ARBA00004370"/>
    </source>
</evidence>
<dbReference type="RefSeq" id="XP_011048970.1">
    <property type="nucleotide sequence ID" value="XM_011050668.1"/>
</dbReference>
<dbReference type="AlphaFoldDB" id="T0RSZ8"/>
<proteinExistence type="predicted"/>
<evidence type="ECO:0000313" key="8">
    <source>
        <dbReference type="Proteomes" id="UP000001744"/>
    </source>
</evidence>
<gene>
    <name evidence="7" type="primary">pat10</name>
    <name evidence="6" type="ORF">SJAG_05414</name>
</gene>
<dbReference type="GeneID" id="22831076"/>
<dbReference type="VEuPathDB" id="FungiDB:SJAG_05414"/>
<keyword evidence="8" id="KW-1185">Reference proteome</keyword>
<keyword evidence="2 5" id="KW-0812">Transmembrane</keyword>
<dbReference type="PANTHER" id="PTHR28038:SF1">
    <property type="entry name" value="ADL329WP"/>
    <property type="match status" value="1"/>
</dbReference>
<dbReference type="InterPro" id="IPR005351">
    <property type="entry name" value="ASTER"/>
</dbReference>
<dbReference type="Pfam" id="PF03669">
    <property type="entry name" value="ASTER"/>
    <property type="match status" value="1"/>
</dbReference>
<dbReference type="GO" id="GO:0005789">
    <property type="term" value="C:endoplasmic reticulum membrane"/>
    <property type="evidence" value="ECO:0007669"/>
    <property type="project" value="InterPro"/>
</dbReference>
<dbReference type="PANTHER" id="PTHR28038">
    <property type="entry name" value="ADL329WP"/>
    <property type="match status" value="1"/>
</dbReference>
<protein>
    <submittedName>
        <fullName evidence="6">Fungal protein</fullName>
    </submittedName>
</protein>
<keyword evidence="3 5" id="KW-1133">Transmembrane helix</keyword>
<feature type="transmembrane region" description="Helical" evidence="5">
    <location>
        <begin position="44"/>
        <end position="65"/>
    </location>
</feature>
<name>T0RSZ8_SCHJY</name>
<sequence length="71" mass="7696">MLLASIICMAALFLRKRLLAWTGFVLTASAFMSDNGARSASSQSPLSMLFMSVAALLSSYLPLLMNPPDKR</sequence>
<keyword evidence="4 5" id="KW-0472">Membrane</keyword>
<evidence type="ECO:0000256" key="5">
    <source>
        <dbReference type="SAM" id="Phobius"/>
    </source>
</evidence>
<dbReference type="OMA" id="FLRIKFI"/>
<comment type="subcellular location">
    <subcellularLocation>
        <location evidence="1">Membrane</location>
    </subcellularLocation>
</comment>
<dbReference type="STRING" id="402676.T0RSZ8"/>
<evidence type="ECO:0000313" key="6">
    <source>
        <dbReference type="EMBL" id="EQC53070.1"/>
    </source>
</evidence>
<dbReference type="GO" id="GO:0045048">
    <property type="term" value="P:protein insertion into ER membrane"/>
    <property type="evidence" value="ECO:0007669"/>
    <property type="project" value="InterPro"/>
</dbReference>
<dbReference type="HOGENOM" id="CLU_2741484_0_0_1"/>
<evidence type="ECO:0000256" key="2">
    <source>
        <dbReference type="ARBA" id="ARBA00022692"/>
    </source>
</evidence>
<dbReference type="EMBL" id="KE651166">
    <property type="protein sequence ID" value="EQC53070.1"/>
    <property type="molecule type" value="Genomic_DNA"/>
</dbReference>
<reference evidence="6 8" key="1">
    <citation type="journal article" date="2011" name="Science">
        <title>Comparative functional genomics of the fission yeasts.</title>
        <authorList>
            <person name="Rhind N."/>
            <person name="Chen Z."/>
            <person name="Yassour M."/>
            <person name="Thompson D.A."/>
            <person name="Haas B.J."/>
            <person name="Habib N."/>
            <person name="Wapinski I."/>
            <person name="Roy S."/>
            <person name="Lin M.F."/>
            <person name="Heiman D.I."/>
            <person name="Young S.K."/>
            <person name="Furuya K."/>
            <person name="Guo Y."/>
            <person name="Pidoux A."/>
            <person name="Chen H.M."/>
            <person name="Robbertse B."/>
            <person name="Goldberg J.M."/>
            <person name="Aoki K."/>
            <person name="Bayne E.H."/>
            <person name="Berlin A.M."/>
            <person name="Desjardins C.A."/>
            <person name="Dobbs E."/>
            <person name="Dukaj L."/>
            <person name="Fan L."/>
            <person name="FitzGerald M.G."/>
            <person name="French C."/>
            <person name="Gujja S."/>
            <person name="Hansen K."/>
            <person name="Keifenheim D."/>
            <person name="Levin J.Z."/>
            <person name="Mosher R.A."/>
            <person name="Mueller C.A."/>
            <person name="Pfiffner J."/>
            <person name="Priest M."/>
            <person name="Russ C."/>
            <person name="Smialowska A."/>
            <person name="Swoboda P."/>
            <person name="Sykes S.M."/>
            <person name="Vaughn M."/>
            <person name="Vengrova S."/>
            <person name="Yoder R."/>
            <person name="Zeng Q."/>
            <person name="Allshire R."/>
            <person name="Baulcombe D."/>
            <person name="Birren B.W."/>
            <person name="Brown W."/>
            <person name="Ekwall K."/>
            <person name="Kellis M."/>
            <person name="Leatherwood J."/>
            <person name="Levin H."/>
            <person name="Margalit H."/>
            <person name="Martienssen R."/>
            <person name="Nieduszynski C.A."/>
            <person name="Spatafora J.W."/>
            <person name="Friedman N."/>
            <person name="Dalgaard J.Z."/>
            <person name="Baumann P."/>
            <person name="Niki H."/>
            <person name="Regev A."/>
            <person name="Nusbaum C."/>
        </authorList>
    </citation>
    <scope>NUCLEOTIDE SEQUENCE [LARGE SCALE GENOMIC DNA]</scope>
    <source>
        <strain evidence="8">yFS275 / FY16936</strain>
    </source>
</reference>
<dbReference type="JaponicusDB" id="SJAG_05414">
    <property type="gene designation" value="pat10"/>
</dbReference>
<evidence type="ECO:0000256" key="3">
    <source>
        <dbReference type="ARBA" id="ARBA00022989"/>
    </source>
</evidence>
<evidence type="ECO:0000313" key="7">
    <source>
        <dbReference type="JaponicusDB" id="SJAG_05414"/>
    </source>
</evidence>
<dbReference type="Proteomes" id="UP000001744">
    <property type="component" value="Unassembled WGS sequence"/>
</dbReference>
<evidence type="ECO:0000256" key="4">
    <source>
        <dbReference type="ARBA" id="ARBA00023136"/>
    </source>
</evidence>
<accession>T0RSZ8</accession>
<organism evidence="6 8">
    <name type="scientific">Schizosaccharomyces japonicus (strain yFS275 / FY16936)</name>
    <name type="common">Fission yeast</name>
    <dbReference type="NCBI Taxonomy" id="402676"/>
    <lineage>
        <taxon>Eukaryota</taxon>
        <taxon>Fungi</taxon>
        <taxon>Dikarya</taxon>
        <taxon>Ascomycota</taxon>
        <taxon>Taphrinomycotina</taxon>
        <taxon>Schizosaccharomycetes</taxon>
        <taxon>Schizosaccharomycetales</taxon>
        <taxon>Schizosaccharomycetaceae</taxon>
        <taxon>Schizosaccharomyces</taxon>
    </lineage>
</organism>
<dbReference type="GO" id="GO:0044183">
    <property type="term" value="F:protein folding chaperone"/>
    <property type="evidence" value="ECO:0007669"/>
    <property type="project" value="InterPro"/>
</dbReference>
<dbReference type="OrthoDB" id="284718at2759"/>